<feature type="transmembrane region" description="Helical" evidence="1">
    <location>
        <begin position="16"/>
        <end position="35"/>
    </location>
</feature>
<reference evidence="2" key="1">
    <citation type="submission" date="2020-07" db="EMBL/GenBank/DDBJ databases">
        <title>Faecal carriage and genetic characterization of CTX-M-1/9/1-producing Escherichia coli from healthy humans in Hangzhou, China.</title>
        <authorList>
            <person name="Chen J."/>
        </authorList>
    </citation>
    <scope>NUCLEOTIDE SEQUENCE</scope>
    <source>
        <strain evidence="2">3814</strain>
        <plasmid evidence="2">pM-64-3814</plasmid>
    </source>
</reference>
<dbReference type="EMBL" id="MT773669">
    <property type="protein sequence ID" value="QQW38075.1"/>
    <property type="molecule type" value="Genomic_DNA"/>
</dbReference>
<dbReference type="AlphaFoldDB" id="A0A7U0K742"/>
<name>A0A7U0K742_ECOLX</name>
<organism evidence="2">
    <name type="scientific">Escherichia coli</name>
    <dbReference type="NCBI Taxonomy" id="562"/>
    <lineage>
        <taxon>Bacteria</taxon>
        <taxon>Pseudomonadati</taxon>
        <taxon>Pseudomonadota</taxon>
        <taxon>Gammaproteobacteria</taxon>
        <taxon>Enterobacterales</taxon>
        <taxon>Enterobacteriaceae</taxon>
        <taxon>Escherichia</taxon>
    </lineage>
</organism>
<accession>A0A7U0K742</accession>
<evidence type="ECO:0000313" key="2">
    <source>
        <dbReference type="EMBL" id="QQW38075.1"/>
    </source>
</evidence>
<evidence type="ECO:0000256" key="1">
    <source>
        <dbReference type="SAM" id="Phobius"/>
    </source>
</evidence>
<protein>
    <submittedName>
        <fullName evidence="2">Uncharacterized protein</fullName>
    </submittedName>
</protein>
<keyword evidence="1" id="KW-0472">Membrane</keyword>
<keyword evidence="1" id="KW-1133">Transmembrane helix</keyword>
<geneLocation type="plasmid" evidence="2">
    <name>pM-64-3814</name>
</geneLocation>
<sequence>MAIVIASRVTVLQLHILSRFSGHYSLLFLYIIVLCRRQRQGAALPGVSF</sequence>
<proteinExistence type="predicted"/>
<keyword evidence="1" id="KW-0812">Transmembrane</keyword>
<keyword evidence="2" id="KW-0614">Plasmid</keyword>